<organism evidence="3 4">
    <name type="scientific">Vanrija pseudolonga</name>
    <dbReference type="NCBI Taxonomy" id="143232"/>
    <lineage>
        <taxon>Eukaryota</taxon>
        <taxon>Fungi</taxon>
        <taxon>Dikarya</taxon>
        <taxon>Basidiomycota</taxon>
        <taxon>Agaricomycotina</taxon>
        <taxon>Tremellomycetes</taxon>
        <taxon>Trichosporonales</taxon>
        <taxon>Trichosporonaceae</taxon>
        <taxon>Vanrija</taxon>
    </lineage>
</organism>
<feature type="compositionally biased region" description="Low complexity" evidence="1">
    <location>
        <begin position="370"/>
        <end position="385"/>
    </location>
</feature>
<dbReference type="GO" id="GO:0005737">
    <property type="term" value="C:cytoplasm"/>
    <property type="evidence" value="ECO:0007669"/>
    <property type="project" value="TreeGrafter"/>
</dbReference>
<dbReference type="Gene3D" id="2.60.200.40">
    <property type="match status" value="1"/>
</dbReference>
<dbReference type="PANTHER" id="PTHR12358:SF31">
    <property type="entry name" value="ACYLGLYCEROL KINASE, MITOCHONDRIAL"/>
    <property type="match status" value="1"/>
</dbReference>
<evidence type="ECO:0000313" key="4">
    <source>
        <dbReference type="Proteomes" id="UP000827549"/>
    </source>
</evidence>
<dbReference type="Proteomes" id="UP000827549">
    <property type="component" value="Chromosome 1"/>
</dbReference>
<dbReference type="InterPro" id="IPR050187">
    <property type="entry name" value="Lipid_Phosphate_FormReg"/>
</dbReference>
<dbReference type="GO" id="GO:0016773">
    <property type="term" value="F:phosphotransferase activity, alcohol group as acceptor"/>
    <property type="evidence" value="ECO:0007669"/>
    <property type="project" value="UniProtKB-ARBA"/>
</dbReference>
<feature type="compositionally biased region" description="Basic and acidic residues" evidence="1">
    <location>
        <begin position="410"/>
        <end position="419"/>
    </location>
</feature>
<keyword evidence="3" id="KW-0808">Transferase</keyword>
<dbReference type="SUPFAM" id="SSF111331">
    <property type="entry name" value="NAD kinase/diacylglycerol kinase-like"/>
    <property type="match status" value="1"/>
</dbReference>
<feature type="compositionally biased region" description="Low complexity" evidence="1">
    <location>
        <begin position="58"/>
        <end position="76"/>
    </location>
</feature>
<evidence type="ECO:0000259" key="2">
    <source>
        <dbReference type="PROSITE" id="PS50146"/>
    </source>
</evidence>
<feature type="region of interest" description="Disordered" evidence="1">
    <location>
        <begin position="338"/>
        <end position="433"/>
    </location>
</feature>
<dbReference type="GO" id="GO:0016020">
    <property type="term" value="C:membrane"/>
    <property type="evidence" value="ECO:0007669"/>
    <property type="project" value="TreeGrafter"/>
</dbReference>
<gene>
    <name evidence="3" type="primary">LCB4</name>
    <name evidence="3" type="ORF">LOC62_01G000972</name>
</gene>
<evidence type="ECO:0000313" key="3">
    <source>
        <dbReference type="EMBL" id="WOO77391.1"/>
    </source>
</evidence>
<dbReference type="Gene3D" id="3.40.50.10330">
    <property type="entry name" value="Probable inorganic polyphosphate/atp-NAD kinase, domain 1"/>
    <property type="match status" value="1"/>
</dbReference>
<proteinExistence type="predicted"/>
<dbReference type="InterPro" id="IPR016064">
    <property type="entry name" value="NAD/diacylglycerol_kinase_sf"/>
</dbReference>
<feature type="domain" description="DAGKc" evidence="2">
    <location>
        <begin position="130"/>
        <end position="273"/>
    </location>
</feature>
<dbReference type="EMBL" id="CP086714">
    <property type="protein sequence ID" value="WOO77391.1"/>
    <property type="molecule type" value="Genomic_DNA"/>
</dbReference>
<dbReference type="AlphaFoldDB" id="A0AAF0Y480"/>
<keyword evidence="3" id="KW-0418">Kinase</keyword>
<sequence length="571" mass="62158">MLATDVPVILHNSTRGLLSLDDGRLDVLQLSSDGRPPKRLLSSPMRLVLRARLADGASPNGANGASNGHANGNNTADAPRRLDLHALRQKNANSHALHLTKIHVLVEQTHIADAEAFVEAVMAAAYPVTTPFRKVLLLVNPVGGKGKAKSIVKETVLPILEAAGCLIELQETQYRNHAEEIAKTMELKYEYVAVIATASGDGIICEVLNGLAERPDGKKALRTPIAPLPTGSACACSTNLFGIQDTFNIALAALNVIKGQHLPIDLASILLLPEKKRRVSFLSIAVGMMVDLDFGTEHLRWMGDTRFIYGYVRGVVQSKNYKMRMRFDVTNTDKEAMAKAARDAARADMTPLKPGERRDSHAVVQGPQTASASSKAVVNGNSSSSSEDDGPIAPHVPLQPNDSWVTIESNTDKRMRRDQSTSPPTTPGDKMGGWQNGDSLSYFYAGLMPWVSRDLNCWPVVLPGSGEIDMVVQRVISRKEFIAAIDGAEHGDGYWNENQCYYKLRAFTVENLDKEGTKSFSLDGEQYPFNEFHVEVMPRAATLLSLDGRFTHGLFVSGTNKKGKLNAPPKA</sequence>
<dbReference type="SMART" id="SM00046">
    <property type="entry name" value="DAGKc"/>
    <property type="match status" value="1"/>
</dbReference>
<dbReference type="InterPro" id="IPR001206">
    <property type="entry name" value="Diacylglycerol_kinase_cat_dom"/>
</dbReference>
<reference evidence="3" key="1">
    <citation type="submission" date="2023-10" db="EMBL/GenBank/DDBJ databases">
        <authorList>
            <person name="Noh H."/>
        </authorList>
    </citation>
    <scope>NUCLEOTIDE SEQUENCE</scope>
    <source>
        <strain evidence="3">DUCC4014</strain>
    </source>
</reference>
<dbReference type="Pfam" id="PF00781">
    <property type="entry name" value="DAGK_cat"/>
    <property type="match status" value="1"/>
</dbReference>
<keyword evidence="4" id="KW-1185">Reference proteome</keyword>
<feature type="compositionally biased region" description="Polar residues" evidence="1">
    <location>
        <begin position="400"/>
        <end position="409"/>
    </location>
</feature>
<dbReference type="GO" id="GO:0001727">
    <property type="term" value="F:lipid kinase activity"/>
    <property type="evidence" value="ECO:0007669"/>
    <property type="project" value="UniProtKB-ARBA"/>
</dbReference>
<dbReference type="RefSeq" id="XP_062623423.1">
    <property type="nucleotide sequence ID" value="XM_062767439.1"/>
</dbReference>
<dbReference type="PROSITE" id="PS50146">
    <property type="entry name" value="DAGK"/>
    <property type="match status" value="1"/>
</dbReference>
<dbReference type="InterPro" id="IPR017438">
    <property type="entry name" value="ATP-NAD_kinase_N"/>
</dbReference>
<dbReference type="GO" id="GO:0046512">
    <property type="term" value="P:sphingosine biosynthetic process"/>
    <property type="evidence" value="ECO:0007669"/>
    <property type="project" value="TreeGrafter"/>
</dbReference>
<feature type="region of interest" description="Disordered" evidence="1">
    <location>
        <begin position="58"/>
        <end position="77"/>
    </location>
</feature>
<protein>
    <submittedName>
        <fullName evidence="3">Sphingoid long chain base kinase 4</fullName>
    </submittedName>
</protein>
<dbReference type="GeneID" id="87804230"/>
<accession>A0AAF0Y480</accession>
<evidence type="ECO:0000256" key="1">
    <source>
        <dbReference type="SAM" id="MobiDB-lite"/>
    </source>
</evidence>
<dbReference type="PANTHER" id="PTHR12358">
    <property type="entry name" value="SPHINGOSINE KINASE"/>
    <property type="match status" value="1"/>
</dbReference>
<name>A0AAF0Y480_9TREE</name>